<reference evidence="1" key="1">
    <citation type="submission" date="2021-02" db="EMBL/GenBank/DDBJ databases">
        <authorList>
            <person name="Nowell W R."/>
        </authorList>
    </citation>
    <scope>NUCLEOTIDE SEQUENCE</scope>
</reference>
<sequence>RKYMRPRRKRTYTPTLQVKSFISRSPNVEFLGMRAGLAL</sequence>
<accession>A0A821G6K0</accession>
<name>A0A821G6K0_9BILA</name>
<feature type="non-terminal residue" evidence="1">
    <location>
        <position position="1"/>
    </location>
</feature>
<organism evidence="1 2">
    <name type="scientific">Rotaria socialis</name>
    <dbReference type="NCBI Taxonomy" id="392032"/>
    <lineage>
        <taxon>Eukaryota</taxon>
        <taxon>Metazoa</taxon>
        <taxon>Spiralia</taxon>
        <taxon>Gnathifera</taxon>
        <taxon>Rotifera</taxon>
        <taxon>Eurotatoria</taxon>
        <taxon>Bdelloidea</taxon>
        <taxon>Philodinida</taxon>
        <taxon>Philodinidae</taxon>
        <taxon>Rotaria</taxon>
    </lineage>
</organism>
<gene>
    <name evidence="1" type="ORF">TSG867_LOCUS31426</name>
</gene>
<evidence type="ECO:0000313" key="1">
    <source>
        <dbReference type="EMBL" id="CAF4662551.1"/>
    </source>
</evidence>
<dbReference type="EMBL" id="CAJOBQ010005816">
    <property type="protein sequence ID" value="CAF4662551.1"/>
    <property type="molecule type" value="Genomic_DNA"/>
</dbReference>
<dbReference type="Proteomes" id="UP000663862">
    <property type="component" value="Unassembled WGS sequence"/>
</dbReference>
<protein>
    <submittedName>
        <fullName evidence="1">Uncharacterized protein</fullName>
    </submittedName>
</protein>
<comment type="caution">
    <text evidence="1">The sequence shown here is derived from an EMBL/GenBank/DDBJ whole genome shotgun (WGS) entry which is preliminary data.</text>
</comment>
<evidence type="ECO:0000313" key="2">
    <source>
        <dbReference type="Proteomes" id="UP000663862"/>
    </source>
</evidence>
<proteinExistence type="predicted"/>
<dbReference type="AlphaFoldDB" id="A0A821G6K0"/>